<dbReference type="InterPro" id="IPR023299">
    <property type="entry name" value="ATPase_P-typ_cyto_dom_N"/>
</dbReference>
<keyword evidence="3" id="KW-0813">Transport</keyword>
<feature type="transmembrane region" description="Helical" evidence="17">
    <location>
        <begin position="156"/>
        <end position="177"/>
    </location>
</feature>
<feature type="region of interest" description="Disordered" evidence="18">
    <location>
        <begin position="1"/>
        <end position="118"/>
    </location>
</feature>
<dbReference type="AlphaFoldDB" id="A0A1C5HBZ6"/>
<evidence type="ECO:0000256" key="11">
    <source>
        <dbReference type="ARBA" id="ARBA00022842"/>
    </source>
</evidence>
<dbReference type="InterPro" id="IPR001757">
    <property type="entry name" value="P_typ_ATPase"/>
</dbReference>
<keyword evidence="7 17" id="KW-0479">Metal-binding</keyword>
<evidence type="ECO:0000256" key="10">
    <source>
        <dbReference type="ARBA" id="ARBA00022840"/>
    </source>
</evidence>
<evidence type="ECO:0000256" key="12">
    <source>
        <dbReference type="ARBA" id="ARBA00022967"/>
    </source>
</evidence>
<feature type="compositionally biased region" description="Gly residues" evidence="18">
    <location>
        <begin position="79"/>
        <end position="96"/>
    </location>
</feature>
<dbReference type="GO" id="GO:0055070">
    <property type="term" value="P:copper ion homeostasis"/>
    <property type="evidence" value="ECO:0007669"/>
    <property type="project" value="TreeGrafter"/>
</dbReference>
<dbReference type="NCBIfam" id="TIGR01511">
    <property type="entry name" value="ATPase-IB1_Cu"/>
    <property type="match status" value="1"/>
</dbReference>
<evidence type="ECO:0000313" key="21">
    <source>
        <dbReference type="Proteomes" id="UP000198215"/>
    </source>
</evidence>
<dbReference type="FunFam" id="2.70.150.10:FF:000020">
    <property type="entry name" value="Copper-exporting P-type ATPase A"/>
    <property type="match status" value="1"/>
</dbReference>
<feature type="transmembrane region" description="Helical" evidence="17">
    <location>
        <begin position="748"/>
        <end position="768"/>
    </location>
</feature>
<keyword evidence="12" id="KW-1278">Translocase</keyword>
<dbReference type="InterPro" id="IPR027256">
    <property type="entry name" value="P-typ_ATPase_IB"/>
</dbReference>
<organism evidence="20 21">
    <name type="scientific">Micromonospora coxensis</name>
    <dbReference type="NCBI Taxonomy" id="356852"/>
    <lineage>
        <taxon>Bacteria</taxon>
        <taxon>Bacillati</taxon>
        <taxon>Actinomycetota</taxon>
        <taxon>Actinomycetes</taxon>
        <taxon>Micromonosporales</taxon>
        <taxon>Micromonosporaceae</taxon>
        <taxon>Micromonospora</taxon>
    </lineage>
</organism>
<dbReference type="RefSeq" id="WP_231933540.1">
    <property type="nucleotide sequence ID" value="NZ_LT607753.1"/>
</dbReference>
<evidence type="ECO:0000256" key="5">
    <source>
        <dbReference type="ARBA" id="ARBA00022553"/>
    </source>
</evidence>
<dbReference type="Proteomes" id="UP000198215">
    <property type="component" value="Chromosome I"/>
</dbReference>
<keyword evidence="5" id="KW-0597">Phosphoprotein</keyword>
<keyword evidence="16 17" id="KW-0472">Membrane</keyword>
<dbReference type="GO" id="GO:0043682">
    <property type="term" value="F:P-type divalent copper transporter activity"/>
    <property type="evidence" value="ECO:0007669"/>
    <property type="project" value="TreeGrafter"/>
</dbReference>
<feature type="compositionally biased region" description="Low complexity" evidence="18">
    <location>
        <begin position="61"/>
        <end position="74"/>
    </location>
</feature>
<keyword evidence="14" id="KW-0186">Copper</keyword>
<keyword evidence="9" id="KW-0187">Copper transport</keyword>
<dbReference type="SUPFAM" id="SSF56784">
    <property type="entry name" value="HAD-like"/>
    <property type="match status" value="1"/>
</dbReference>
<evidence type="ECO:0000256" key="9">
    <source>
        <dbReference type="ARBA" id="ARBA00022796"/>
    </source>
</evidence>
<feature type="compositionally biased region" description="Basic and acidic residues" evidence="18">
    <location>
        <begin position="109"/>
        <end position="118"/>
    </location>
</feature>
<keyword evidence="10 17" id="KW-0067">ATP-binding</keyword>
<dbReference type="PRINTS" id="PR00119">
    <property type="entry name" value="CATATPASE"/>
</dbReference>
<comment type="similarity">
    <text evidence="2 17">Belongs to the cation transport ATPase (P-type) (TC 3.A.3) family. Type IB subfamily.</text>
</comment>
<dbReference type="GO" id="GO:0005507">
    <property type="term" value="F:copper ion binding"/>
    <property type="evidence" value="ECO:0007669"/>
    <property type="project" value="TreeGrafter"/>
</dbReference>
<keyword evidence="6 17" id="KW-0812">Transmembrane</keyword>
<dbReference type="PROSITE" id="PS00154">
    <property type="entry name" value="ATPASE_E1_E2"/>
    <property type="match status" value="1"/>
</dbReference>
<evidence type="ECO:0000256" key="7">
    <source>
        <dbReference type="ARBA" id="ARBA00022723"/>
    </source>
</evidence>
<dbReference type="InterPro" id="IPR036412">
    <property type="entry name" value="HAD-like_sf"/>
</dbReference>
<sequence length="778" mass="80110">MTDEHTTHRHGSHDHGTHGAAVTTPPHDGHAPGPRPPAGNHGGPDATPSAATGHHDHGHAAAHGTGHGHAAAHGDAGHGHAGNHGPGHGHTAGQGHAGHHGHGHAAGHGGHDKHAGHDPEQFRRKFWLSLALTLPIVATSHMVMDWFGYSLDFPGMAWVGPVLGTVVFGYGGWPFLAGGVREVRDRAPGMMLLISMAITVAYGASLATSLGAFDLDFWWELAALVTIMLLGHWQEMKAIGQAQGALAALAALLPDDAERVEPDGTVRPVPVAELGIGDVVLVRSGGRVPADGRIVTGTAELDESMITGESRPVSRGVGDRVVAGTVATDSALRVRVDAVGEDTALAGIGRLVAQAQASSGRAQVLADRFAAMLFYVATVAALVTFVGWWALGDVDEAVVRTVTVLVIACPHALGLAIPLVIALSTAVSARAGILVKDRLALERMRTVDAVLFDKTGTLTMGAHTVTGVVGTDGLDEDDALRIAAAVEADSEHPLARAIVTAAEARGPVPAAGDFRSMTGRGVRAVVRGEAYAVGGPALLRELDVTVPQSLVATAEGWSRRGAAVLHLLRLPADGRPTVVGAFALEDQVRPEAREAITELRDQGVRKIVMITGDARPVAEAVAADLGFRPGVDEVFAEVLPADKDRAVADLQARGLTVAMVGDGVNDAPALARADVGVAIGAGTDVAIESAGVVLASSDPRGVTGVIRLSRASYRKMIQNLAWAAGYNVVAIPLAAGALAWAGVALSPAVGAVLMSASTIVVALNAQLLRRVRLTPGRR</sequence>
<dbReference type="GO" id="GO:0016887">
    <property type="term" value="F:ATP hydrolysis activity"/>
    <property type="evidence" value="ECO:0007669"/>
    <property type="project" value="InterPro"/>
</dbReference>
<dbReference type="Gene3D" id="2.70.150.10">
    <property type="entry name" value="Calcium-transporting ATPase, cytoplasmic transduction domain A"/>
    <property type="match status" value="1"/>
</dbReference>
<dbReference type="InterPro" id="IPR044492">
    <property type="entry name" value="P_typ_ATPase_HD_dom"/>
</dbReference>
<reference evidence="21" key="1">
    <citation type="submission" date="2016-06" db="EMBL/GenBank/DDBJ databases">
        <authorList>
            <person name="Varghese N."/>
            <person name="Submissions Spin"/>
        </authorList>
    </citation>
    <scope>NUCLEOTIDE SEQUENCE [LARGE SCALE GENOMIC DNA]</scope>
    <source>
        <strain evidence="21">DSM 45161</strain>
    </source>
</reference>
<dbReference type="InterPro" id="IPR008250">
    <property type="entry name" value="ATPase_P-typ_transduc_dom_A_sf"/>
</dbReference>
<evidence type="ECO:0000256" key="13">
    <source>
        <dbReference type="ARBA" id="ARBA00022989"/>
    </source>
</evidence>
<name>A0A1C5HBZ6_9ACTN</name>
<feature type="transmembrane region" description="Helical" evidence="17">
    <location>
        <begin position="189"/>
        <end position="211"/>
    </location>
</feature>
<feature type="domain" description="P-type ATPase A" evidence="19">
    <location>
        <begin position="252"/>
        <end position="352"/>
    </location>
</feature>
<evidence type="ECO:0000256" key="15">
    <source>
        <dbReference type="ARBA" id="ARBA00023065"/>
    </source>
</evidence>
<evidence type="ECO:0000256" key="4">
    <source>
        <dbReference type="ARBA" id="ARBA00022475"/>
    </source>
</evidence>
<dbReference type="Gene3D" id="3.40.1110.10">
    <property type="entry name" value="Calcium-transporting ATPase, cytoplasmic domain N"/>
    <property type="match status" value="1"/>
</dbReference>
<protein>
    <submittedName>
        <fullName evidence="20">Cu2+-exporting ATPase</fullName>
    </submittedName>
</protein>
<keyword evidence="11" id="KW-0460">Magnesium</keyword>
<keyword evidence="15" id="KW-0406">Ion transport</keyword>
<evidence type="ECO:0000256" key="18">
    <source>
        <dbReference type="SAM" id="MobiDB-lite"/>
    </source>
</evidence>
<dbReference type="GO" id="GO:0005886">
    <property type="term" value="C:plasma membrane"/>
    <property type="evidence" value="ECO:0007669"/>
    <property type="project" value="UniProtKB-SubCell"/>
</dbReference>
<dbReference type="InterPro" id="IPR018303">
    <property type="entry name" value="ATPase_P-typ_P_site"/>
</dbReference>
<dbReference type="InterPro" id="IPR023298">
    <property type="entry name" value="ATPase_P-typ_TM_dom_sf"/>
</dbReference>
<evidence type="ECO:0000256" key="17">
    <source>
        <dbReference type="RuleBase" id="RU362081"/>
    </source>
</evidence>
<evidence type="ECO:0000259" key="19">
    <source>
        <dbReference type="Pfam" id="PF00122"/>
    </source>
</evidence>
<evidence type="ECO:0000313" key="20">
    <source>
        <dbReference type="EMBL" id="SCG43510.1"/>
    </source>
</evidence>
<dbReference type="PANTHER" id="PTHR43520:SF5">
    <property type="entry name" value="CATION-TRANSPORTING P-TYPE ATPASE-RELATED"/>
    <property type="match status" value="1"/>
</dbReference>
<feature type="transmembrane region" description="Helical" evidence="17">
    <location>
        <begin position="126"/>
        <end position="144"/>
    </location>
</feature>
<dbReference type="SFLD" id="SFLDF00027">
    <property type="entry name" value="p-type_atpase"/>
    <property type="match status" value="1"/>
</dbReference>
<feature type="transmembrane region" description="Helical" evidence="17">
    <location>
        <begin position="217"/>
        <end position="233"/>
    </location>
</feature>
<accession>A0A1C5HBZ6</accession>
<dbReference type="Gene3D" id="3.40.50.1000">
    <property type="entry name" value="HAD superfamily/HAD-like"/>
    <property type="match status" value="1"/>
</dbReference>
<evidence type="ECO:0000256" key="14">
    <source>
        <dbReference type="ARBA" id="ARBA00023008"/>
    </source>
</evidence>
<dbReference type="PANTHER" id="PTHR43520">
    <property type="entry name" value="ATP7, ISOFORM B"/>
    <property type="match status" value="1"/>
</dbReference>
<dbReference type="SFLD" id="SFLDG00002">
    <property type="entry name" value="C1.7:_P-type_atpase_like"/>
    <property type="match status" value="1"/>
</dbReference>
<dbReference type="SUPFAM" id="SSF81665">
    <property type="entry name" value="Calcium ATPase, transmembrane domain M"/>
    <property type="match status" value="1"/>
</dbReference>
<dbReference type="SUPFAM" id="SSF81653">
    <property type="entry name" value="Calcium ATPase, transduction domain A"/>
    <property type="match status" value="1"/>
</dbReference>
<evidence type="ECO:0000256" key="8">
    <source>
        <dbReference type="ARBA" id="ARBA00022741"/>
    </source>
</evidence>
<proteinExistence type="inferred from homology"/>
<gene>
    <name evidence="20" type="ORF">GA0070614_1093</name>
</gene>
<dbReference type="InterPro" id="IPR059000">
    <property type="entry name" value="ATPase_P-type_domA"/>
</dbReference>
<dbReference type="InterPro" id="IPR023214">
    <property type="entry name" value="HAD_sf"/>
</dbReference>
<feature type="transmembrane region" description="Helical" evidence="17">
    <location>
        <begin position="720"/>
        <end position="742"/>
    </location>
</feature>
<feature type="transmembrane region" description="Helical" evidence="17">
    <location>
        <begin position="369"/>
        <end position="391"/>
    </location>
</feature>
<feature type="transmembrane region" description="Helical" evidence="17">
    <location>
        <begin position="411"/>
        <end position="435"/>
    </location>
</feature>
<keyword evidence="13 17" id="KW-1133">Transmembrane helix</keyword>
<keyword evidence="21" id="KW-1185">Reference proteome</keyword>
<dbReference type="SFLD" id="SFLDS00003">
    <property type="entry name" value="Haloacid_Dehalogenase"/>
    <property type="match status" value="1"/>
</dbReference>
<evidence type="ECO:0000256" key="3">
    <source>
        <dbReference type="ARBA" id="ARBA00022448"/>
    </source>
</evidence>
<evidence type="ECO:0000256" key="16">
    <source>
        <dbReference type="ARBA" id="ARBA00023136"/>
    </source>
</evidence>
<keyword evidence="8 17" id="KW-0547">Nucleotide-binding</keyword>
<dbReference type="NCBIfam" id="TIGR01525">
    <property type="entry name" value="ATPase-IB_hvy"/>
    <property type="match status" value="1"/>
</dbReference>
<evidence type="ECO:0000256" key="1">
    <source>
        <dbReference type="ARBA" id="ARBA00004651"/>
    </source>
</evidence>
<evidence type="ECO:0000256" key="2">
    <source>
        <dbReference type="ARBA" id="ARBA00006024"/>
    </source>
</evidence>
<evidence type="ECO:0000256" key="6">
    <source>
        <dbReference type="ARBA" id="ARBA00022692"/>
    </source>
</evidence>
<dbReference type="Pfam" id="PF00702">
    <property type="entry name" value="Hydrolase"/>
    <property type="match status" value="1"/>
</dbReference>
<dbReference type="GO" id="GO:0005524">
    <property type="term" value="F:ATP binding"/>
    <property type="evidence" value="ECO:0007669"/>
    <property type="project" value="UniProtKB-UniRule"/>
</dbReference>
<dbReference type="Pfam" id="PF00122">
    <property type="entry name" value="E1-E2_ATPase"/>
    <property type="match status" value="1"/>
</dbReference>
<dbReference type="EMBL" id="LT607753">
    <property type="protein sequence ID" value="SCG43510.1"/>
    <property type="molecule type" value="Genomic_DNA"/>
</dbReference>
<comment type="subcellular location">
    <subcellularLocation>
        <location evidence="1">Cell membrane</location>
        <topology evidence="1">Multi-pass membrane protein</topology>
    </subcellularLocation>
</comment>
<dbReference type="NCBIfam" id="TIGR01494">
    <property type="entry name" value="ATPase_P-type"/>
    <property type="match status" value="1"/>
</dbReference>
<keyword evidence="4 17" id="KW-1003">Cell membrane</keyword>